<accession>A0A9X4E5C5</accession>
<evidence type="ECO:0000313" key="4">
    <source>
        <dbReference type="Proteomes" id="UP001149607"/>
    </source>
</evidence>
<dbReference type="Proteomes" id="UP001149607">
    <property type="component" value="Chromosome"/>
</dbReference>
<dbReference type="RefSeq" id="WP_274584905.1">
    <property type="nucleotide sequence ID" value="NZ_CP145811.1"/>
</dbReference>
<keyword evidence="4" id="KW-1185">Reference proteome</keyword>
<dbReference type="EMBL" id="CP146598">
    <property type="protein sequence ID" value="WWY02874.1"/>
    <property type="molecule type" value="Genomic_DNA"/>
</dbReference>
<dbReference type="Gene3D" id="1.20.1420.60">
    <property type="match status" value="1"/>
</dbReference>
<gene>
    <name evidence="2" type="ORF">ORY91_001133</name>
    <name evidence="3" type="ORF">V9W64_09285</name>
</gene>
<proteinExistence type="predicted"/>
<dbReference type="InterPro" id="IPR025402">
    <property type="entry name" value="DMP19_C"/>
</dbReference>
<dbReference type="Pfam" id="PF14300">
    <property type="entry name" value="DMP19"/>
    <property type="match status" value="1"/>
</dbReference>
<protein>
    <submittedName>
        <fullName evidence="2">DMP19 family protein</fullName>
    </submittedName>
    <submittedName>
        <fullName evidence="3">DUF4375 domain-containing protein</fullName>
    </submittedName>
</protein>
<evidence type="ECO:0000313" key="2">
    <source>
        <dbReference type="EMBL" id="MDD9327722.1"/>
    </source>
</evidence>
<dbReference type="EMBL" id="JAPQFL010000002">
    <property type="protein sequence ID" value="MDD9327722.1"/>
    <property type="molecule type" value="Genomic_DNA"/>
</dbReference>
<sequence>MSQPDFDALFGNDAEFKQLFAQLNEAEQQQFTQEAAALMREMENMFENFRHRTIHERLSTEILAKTEDKSLVLTVFDTLAHQAPKNISEADYLAALSPERRAVYALFILAGEVDNGGFNQYYYNTEAEAAAYLPEACELIGAPKYADLLRRANACYTQHRIAERQDGSLEGFCASYRNNPLSHYDDEFYLLEKGETLDTLLVRFIRRHPQAFVD</sequence>
<feature type="domain" description="DNA mimic protein DMP19 C-terminal" evidence="1">
    <location>
        <begin position="95"/>
        <end position="208"/>
    </location>
</feature>
<evidence type="ECO:0000259" key="1">
    <source>
        <dbReference type="Pfam" id="PF14300"/>
    </source>
</evidence>
<reference evidence="2" key="1">
    <citation type="submission" date="2022-10" db="EMBL/GenBank/DDBJ databases">
        <authorList>
            <person name="Boutroux M."/>
        </authorList>
    </citation>
    <scope>NUCLEOTIDE SEQUENCE</scope>
    <source>
        <strain evidence="2">51.81</strain>
    </source>
</reference>
<name>A0A9X4E5C5_9NEIS</name>
<organism evidence="2">
    <name type="scientific">Neisseria leonii</name>
    <dbReference type="NCBI Taxonomy" id="2995413"/>
    <lineage>
        <taxon>Bacteria</taxon>
        <taxon>Pseudomonadati</taxon>
        <taxon>Pseudomonadota</taxon>
        <taxon>Betaproteobacteria</taxon>
        <taxon>Neisseriales</taxon>
        <taxon>Neisseriaceae</taxon>
        <taxon>Neisseria</taxon>
    </lineage>
</organism>
<reference evidence="3" key="2">
    <citation type="submission" date="2024-02" db="EMBL/GenBank/DDBJ databases">
        <title>Neisseria leonii sp. nov.</title>
        <authorList>
            <person name="Boutroux M."/>
            <person name="Favre-Rochex S."/>
            <person name="Gorgette O."/>
            <person name="Touak G."/>
            <person name="Muhle E."/>
            <person name="Chesneau O."/>
            <person name="Clermont D."/>
            <person name="Rahi P."/>
        </authorList>
    </citation>
    <scope>NUCLEOTIDE SEQUENCE</scope>
    <source>
        <strain evidence="3">51.81</strain>
    </source>
</reference>
<dbReference type="AlphaFoldDB" id="A0A9X4E5C5"/>
<evidence type="ECO:0000313" key="3">
    <source>
        <dbReference type="EMBL" id="WWY02874.1"/>
    </source>
</evidence>